<organism evidence="1 2">
    <name type="scientific">Rubellicoccus peritrichatus</name>
    <dbReference type="NCBI Taxonomy" id="3080537"/>
    <lineage>
        <taxon>Bacteria</taxon>
        <taxon>Pseudomonadati</taxon>
        <taxon>Verrucomicrobiota</taxon>
        <taxon>Opitutia</taxon>
        <taxon>Puniceicoccales</taxon>
        <taxon>Cerasicoccaceae</taxon>
        <taxon>Rubellicoccus</taxon>
    </lineage>
</organism>
<dbReference type="AlphaFoldDB" id="A0AAQ3QWI6"/>
<keyword evidence="2" id="KW-1185">Reference proteome</keyword>
<gene>
    <name evidence="1" type="ORF">RZN69_02420</name>
</gene>
<sequence>MKRLLTAMSLRERIMLAAFITVCLMIWASGLLNRWDRVHKDLNGAKKELSLQRVWLKSLPQFEAKRDQVLAGMNSAEAYDAGELVAFIDSLARENKLNHTLSTPKTKSGKLFTRNTLSVAFRNMRLDQLLALETELRQRHPDIALDELTISVNKADQRLLNVRMDISSFEIAGANDNT</sequence>
<name>A0AAQ3QWI6_9BACT</name>
<protein>
    <recommendedName>
        <fullName evidence="3">General secretion pathway protein GspM</fullName>
    </recommendedName>
</protein>
<dbReference type="KEGG" id="puo:RZN69_02420"/>
<accession>A0AAQ3QWI6</accession>
<reference evidence="1 2" key="1">
    <citation type="submission" date="2023-10" db="EMBL/GenBank/DDBJ databases">
        <title>Rubellicoccus peritrichatus gen. nov., sp. nov., isolated from an algae of coral reef tank.</title>
        <authorList>
            <person name="Luo J."/>
        </authorList>
    </citation>
    <scope>NUCLEOTIDE SEQUENCE [LARGE SCALE GENOMIC DNA]</scope>
    <source>
        <strain evidence="1 2">CR14</strain>
    </source>
</reference>
<evidence type="ECO:0008006" key="3">
    <source>
        <dbReference type="Google" id="ProtNLM"/>
    </source>
</evidence>
<evidence type="ECO:0000313" key="1">
    <source>
        <dbReference type="EMBL" id="WOO41927.1"/>
    </source>
</evidence>
<dbReference type="RefSeq" id="WP_317834411.1">
    <property type="nucleotide sequence ID" value="NZ_CP136920.1"/>
</dbReference>
<evidence type="ECO:0000313" key="2">
    <source>
        <dbReference type="Proteomes" id="UP001304300"/>
    </source>
</evidence>
<dbReference type="Proteomes" id="UP001304300">
    <property type="component" value="Chromosome"/>
</dbReference>
<proteinExistence type="predicted"/>
<dbReference type="EMBL" id="CP136920">
    <property type="protein sequence ID" value="WOO41927.1"/>
    <property type="molecule type" value="Genomic_DNA"/>
</dbReference>